<dbReference type="HOGENOM" id="CLU_2638868_0_0_1"/>
<proteinExistence type="predicted"/>
<dbReference type="GeneID" id="18913068"/>
<keyword evidence="2" id="KW-1185">Reference proteome</keyword>
<dbReference type="KEGG" id="pco:PHACADRAFT_211194"/>
<accession>K5UU33</accession>
<dbReference type="Proteomes" id="UP000008370">
    <property type="component" value="Unassembled WGS sequence"/>
</dbReference>
<dbReference type="RefSeq" id="XP_007398191.1">
    <property type="nucleotide sequence ID" value="XM_007398129.1"/>
</dbReference>
<reference evidence="1 2" key="1">
    <citation type="journal article" date="2012" name="BMC Genomics">
        <title>Comparative genomics of the white-rot fungi, Phanerochaete carnosa and P. chrysosporium, to elucidate the genetic basis of the distinct wood types they colonize.</title>
        <authorList>
            <person name="Suzuki H."/>
            <person name="MacDonald J."/>
            <person name="Syed K."/>
            <person name="Salamov A."/>
            <person name="Hori C."/>
            <person name="Aerts A."/>
            <person name="Henrissat B."/>
            <person name="Wiebenga A."/>
            <person name="vanKuyk P.A."/>
            <person name="Barry K."/>
            <person name="Lindquist E."/>
            <person name="LaButti K."/>
            <person name="Lapidus A."/>
            <person name="Lucas S."/>
            <person name="Coutinho P."/>
            <person name="Gong Y."/>
            <person name="Samejima M."/>
            <person name="Mahadevan R."/>
            <person name="Abou-Zaid M."/>
            <person name="de Vries R.P."/>
            <person name="Igarashi K."/>
            <person name="Yadav J.S."/>
            <person name="Grigoriev I.V."/>
            <person name="Master E.R."/>
        </authorList>
    </citation>
    <scope>NUCLEOTIDE SEQUENCE [LARGE SCALE GENOMIC DNA]</scope>
    <source>
        <strain evidence="1 2">HHB-10118-sp</strain>
    </source>
</reference>
<sequence>MEAAHPGGEAEDGALKDANAYSDADFASDLSATQAPAEYGRAAVYRRSLLTQTVSVFMQAQEALEEPAEEAKRRGWV</sequence>
<gene>
    <name evidence="1" type="ORF">PHACADRAFT_211194</name>
</gene>
<dbReference type="InParanoid" id="K5UU33"/>
<name>K5UU33_PHACS</name>
<organism evidence="1 2">
    <name type="scientific">Phanerochaete carnosa (strain HHB-10118-sp)</name>
    <name type="common">White-rot fungus</name>
    <name type="synonym">Peniophora carnosa</name>
    <dbReference type="NCBI Taxonomy" id="650164"/>
    <lineage>
        <taxon>Eukaryota</taxon>
        <taxon>Fungi</taxon>
        <taxon>Dikarya</taxon>
        <taxon>Basidiomycota</taxon>
        <taxon>Agaricomycotina</taxon>
        <taxon>Agaricomycetes</taxon>
        <taxon>Polyporales</taxon>
        <taxon>Phanerochaetaceae</taxon>
        <taxon>Phanerochaete</taxon>
    </lineage>
</organism>
<evidence type="ECO:0000313" key="1">
    <source>
        <dbReference type="EMBL" id="EKM53501.1"/>
    </source>
</evidence>
<protein>
    <submittedName>
        <fullName evidence="1">Uncharacterized protein</fullName>
    </submittedName>
</protein>
<dbReference type="AlphaFoldDB" id="K5UU33"/>
<evidence type="ECO:0000313" key="2">
    <source>
        <dbReference type="Proteomes" id="UP000008370"/>
    </source>
</evidence>
<dbReference type="EMBL" id="JH930474">
    <property type="protein sequence ID" value="EKM53501.1"/>
    <property type="molecule type" value="Genomic_DNA"/>
</dbReference>